<evidence type="ECO:0000256" key="1">
    <source>
        <dbReference type="SAM" id="MobiDB-lite"/>
    </source>
</evidence>
<accession>A0ABT6DQL4</accession>
<keyword evidence="3" id="KW-1185">Reference proteome</keyword>
<evidence type="ECO:0000313" key="3">
    <source>
        <dbReference type="Proteomes" id="UP001152321"/>
    </source>
</evidence>
<comment type="caution">
    <text evidence="2">The sequence shown here is derived from an EMBL/GenBank/DDBJ whole genome shotgun (WGS) entry which is preliminary data.</text>
</comment>
<proteinExistence type="predicted"/>
<sequence>MILSKILILRSPEGEREFSPAVPPFTQKKMGEASENRVDENEILIDKDQTGHTTIKDTVKRFNMTDTSLDTLEDLPPDFMRGEVDVKEQMDMAASAMDSSLRGLQSQSEEDSPRGELGASFRDTPGGIEEVAAKTDEFLASHNLHQGRLSKKRKARKRLKGF</sequence>
<dbReference type="RefSeq" id="WP_277579591.1">
    <property type="nucleotide sequence ID" value="NZ_JANRMI010000006.1"/>
</dbReference>
<feature type="compositionally biased region" description="Basic and acidic residues" evidence="1">
    <location>
        <begin position="29"/>
        <end position="43"/>
    </location>
</feature>
<feature type="region of interest" description="Disordered" evidence="1">
    <location>
        <begin position="92"/>
        <end position="127"/>
    </location>
</feature>
<protein>
    <submittedName>
        <fullName evidence="2">Uncharacterized protein</fullName>
    </submittedName>
</protein>
<gene>
    <name evidence="2" type="ORF">NWE73_17165</name>
</gene>
<feature type="region of interest" description="Disordered" evidence="1">
    <location>
        <begin position="14"/>
        <end position="43"/>
    </location>
</feature>
<dbReference type="Proteomes" id="UP001152321">
    <property type="component" value="Unassembled WGS sequence"/>
</dbReference>
<dbReference type="EMBL" id="JANRMI010000006">
    <property type="protein sequence ID" value="MDG0818116.1"/>
    <property type="molecule type" value="Genomic_DNA"/>
</dbReference>
<evidence type="ECO:0000313" key="2">
    <source>
        <dbReference type="EMBL" id="MDG0818116.1"/>
    </source>
</evidence>
<reference evidence="2" key="1">
    <citation type="submission" date="2022-08" db="EMBL/GenBank/DDBJ databases">
        <title>Novel Bdellovibrio Species Isolated from Svalbard: Designation Bdellovibrio svalbardensis.</title>
        <authorList>
            <person name="Mitchell R.J."/>
            <person name="Choi S.Y."/>
        </authorList>
    </citation>
    <scope>NUCLEOTIDE SEQUENCE</scope>
    <source>
        <strain evidence="2">PAP01</strain>
    </source>
</reference>
<name>A0ABT6DQL4_9BACT</name>
<organism evidence="2 3">
    <name type="scientific">Bdellovibrio svalbardensis</name>
    <dbReference type="NCBI Taxonomy" id="2972972"/>
    <lineage>
        <taxon>Bacteria</taxon>
        <taxon>Pseudomonadati</taxon>
        <taxon>Bdellovibrionota</taxon>
        <taxon>Bdellovibrionia</taxon>
        <taxon>Bdellovibrionales</taxon>
        <taxon>Pseudobdellovibrionaceae</taxon>
        <taxon>Bdellovibrio</taxon>
    </lineage>
</organism>